<comment type="caution">
    <text evidence="7">The sequence shown here is derived from an EMBL/GenBank/DDBJ whole genome shotgun (WGS) entry which is preliminary data.</text>
</comment>
<dbReference type="InterPro" id="IPR017850">
    <property type="entry name" value="Alkaline_phosphatase_core_sf"/>
</dbReference>
<keyword evidence="8" id="KW-1185">Reference proteome</keyword>
<accession>A0A9J6GJ07</accession>
<keyword evidence="5" id="KW-0325">Glycoprotein</keyword>
<evidence type="ECO:0000256" key="4">
    <source>
        <dbReference type="ARBA" id="ARBA00022837"/>
    </source>
</evidence>
<dbReference type="GO" id="GO:0008484">
    <property type="term" value="F:sulfuric ester hydrolase activity"/>
    <property type="evidence" value="ECO:0007669"/>
    <property type="project" value="InterPro"/>
</dbReference>
<dbReference type="Pfam" id="PF00884">
    <property type="entry name" value="Sulfatase"/>
    <property type="match status" value="1"/>
</dbReference>
<dbReference type="InterPro" id="IPR047115">
    <property type="entry name" value="ARSB"/>
</dbReference>
<dbReference type="PANTHER" id="PTHR10342:SF273">
    <property type="entry name" value="RE14504P"/>
    <property type="match status" value="1"/>
</dbReference>
<dbReference type="Gene3D" id="3.40.720.10">
    <property type="entry name" value="Alkaline Phosphatase, subunit A"/>
    <property type="match status" value="1"/>
</dbReference>
<evidence type="ECO:0000256" key="3">
    <source>
        <dbReference type="ARBA" id="ARBA00022723"/>
    </source>
</evidence>
<dbReference type="EMBL" id="JABSTR010000007">
    <property type="protein sequence ID" value="KAH9374544.1"/>
    <property type="molecule type" value="Genomic_DNA"/>
</dbReference>
<name>A0A9J6GJ07_HAELO</name>
<evidence type="ECO:0000313" key="8">
    <source>
        <dbReference type="Proteomes" id="UP000821853"/>
    </source>
</evidence>
<dbReference type="PANTHER" id="PTHR10342">
    <property type="entry name" value="ARYLSULFATASE"/>
    <property type="match status" value="1"/>
</dbReference>
<dbReference type="SUPFAM" id="SSF53649">
    <property type="entry name" value="Alkaline phosphatase-like"/>
    <property type="match status" value="1"/>
</dbReference>
<dbReference type="GO" id="GO:0046872">
    <property type="term" value="F:metal ion binding"/>
    <property type="evidence" value="ECO:0007669"/>
    <property type="project" value="UniProtKB-KW"/>
</dbReference>
<reference evidence="7 8" key="1">
    <citation type="journal article" date="2020" name="Cell">
        <title>Large-Scale Comparative Analyses of Tick Genomes Elucidate Their Genetic Diversity and Vector Capacities.</title>
        <authorList>
            <consortium name="Tick Genome and Microbiome Consortium (TIGMIC)"/>
            <person name="Jia N."/>
            <person name="Wang J."/>
            <person name="Shi W."/>
            <person name="Du L."/>
            <person name="Sun Y."/>
            <person name="Zhan W."/>
            <person name="Jiang J.F."/>
            <person name="Wang Q."/>
            <person name="Zhang B."/>
            <person name="Ji P."/>
            <person name="Bell-Sakyi L."/>
            <person name="Cui X.M."/>
            <person name="Yuan T.T."/>
            <person name="Jiang B.G."/>
            <person name="Yang W.F."/>
            <person name="Lam T.T."/>
            <person name="Chang Q.C."/>
            <person name="Ding S.J."/>
            <person name="Wang X.J."/>
            <person name="Zhu J.G."/>
            <person name="Ruan X.D."/>
            <person name="Zhao L."/>
            <person name="Wei J.T."/>
            <person name="Ye R.Z."/>
            <person name="Que T.C."/>
            <person name="Du C.H."/>
            <person name="Zhou Y.H."/>
            <person name="Cheng J.X."/>
            <person name="Dai P.F."/>
            <person name="Guo W.B."/>
            <person name="Han X.H."/>
            <person name="Huang E.J."/>
            <person name="Li L.F."/>
            <person name="Wei W."/>
            <person name="Gao Y.C."/>
            <person name="Liu J.Z."/>
            <person name="Shao H.Z."/>
            <person name="Wang X."/>
            <person name="Wang C.C."/>
            <person name="Yang T.C."/>
            <person name="Huo Q.B."/>
            <person name="Li W."/>
            <person name="Chen H.Y."/>
            <person name="Chen S.E."/>
            <person name="Zhou L.G."/>
            <person name="Ni X.B."/>
            <person name="Tian J.H."/>
            <person name="Sheng Y."/>
            <person name="Liu T."/>
            <person name="Pan Y.S."/>
            <person name="Xia L.Y."/>
            <person name="Li J."/>
            <person name="Zhao F."/>
            <person name="Cao W.C."/>
        </authorList>
    </citation>
    <scope>NUCLEOTIDE SEQUENCE [LARGE SCALE GENOMIC DNA]</scope>
    <source>
        <strain evidence="7">HaeL-2018</strain>
    </source>
</reference>
<organism evidence="7 8">
    <name type="scientific">Haemaphysalis longicornis</name>
    <name type="common">Bush tick</name>
    <dbReference type="NCBI Taxonomy" id="44386"/>
    <lineage>
        <taxon>Eukaryota</taxon>
        <taxon>Metazoa</taxon>
        <taxon>Ecdysozoa</taxon>
        <taxon>Arthropoda</taxon>
        <taxon>Chelicerata</taxon>
        <taxon>Arachnida</taxon>
        <taxon>Acari</taxon>
        <taxon>Parasitiformes</taxon>
        <taxon>Ixodida</taxon>
        <taxon>Ixodoidea</taxon>
        <taxon>Ixodidae</taxon>
        <taxon>Haemaphysalinae</taxon>
        <taxon>Haemaphysalis</taxon>
    </lineage>
</organism>
<protein>
    <recommendedName>
        <fullName evidence="6">Sulfatase N-terminal domain-containing protein</fullName>
    </recommendedName>
</protein>
<evidence type="ECO:0000256" key="5">
    <source>
        <dbReference type="ARBA" id="ARBA00023180"/>
    </source>
</evidence>
<feature type="domain" description="Sulfatase N-terminal" evidence="6">
    <location>
        <begin position="4"/>
        <end position="100"/>
    </location>
</feature>
<keyword evidence="4" id="KW-0106">Calcium</keyword>
<evidence type="ECO:0000259" key="6">
    <source>
        <dbReference type="Pfam" id="PF00884"/>
    </source>
</evidence>
<dbReference type="Proteomes" id="UP000821853">
    <property type="component" value="Chromosome 5"/>
</dbReference>
<sequence length="132" mass="14236">MSAAMVSALDDSVGRVFGALRERRVLEDSVFLFCSSSGGDAFEPAAGSNWPLRGSKGSLWEGGTRTPALLWSAKVTAPRVATQLMHIADWLPTLYSAAGMYISLDSFGNLRCLDAHEFENHDLRNSDLSAAL</sequence>
<comment type="similarity">
    <text evidence="2">Belongs to the sulfatase family.</text>
</comment>
<keyword evidence="3" id="KW-0479">Metal-binding</keyword>
<evidence type="ECO:0000256" key="2">
    <source>
        <dbReference type="ARBA" id="ARBA00008779"/>
    </source>
</evidence>
<dbReference type="InterPro" id="IPR000917">
    <property type="entry name" value="Sulfatase_N"/>
</dbReference>
<evidence type="ECO:0000256" key="1">
    <source>
        <dbReference type="ARBA" id="ARBA00001913"/>
    </source>
</evidence>
<dbReference type="AlphaFoldDB" id="A0A9J6GJ07"/>
<comment type="cofactor">
    <cofactor evidence="1">
        <name>Ca(2+)</name>
        <dbReference type="ChEBI" id="CHEBI:29108"/>
    </cofactor>
</comment>
<gene>
    <name evidence="7" type="ORF">HPB48_000202</name>
</gene>
<proteinExistence type="inferred from homology"/>
<evidence type="ECO:0000313" key="7">
    <source>
        <dbReference type="EMBL" id="KAH9374544.1"/>
    </source>
</evidence>
<dbReference type="VEuPathDB" id="VectorBase:HLOH_053945"/>
<dbReference type="OrthoDB" id="103349at2759"/>